<dbReference type="EMBL" id="CM029052">
    <property type="protein sequence ID" value="KAG2556649.1"/>
    <property type="molecule type" value="Genomic_DNA"/>
</dbReference>
<keyword evidence="1" id="KW-1133">Transmembrane helix</keyword>
<dbReference type="AlphaFoldDB" id="A0A8T0P4S0"/>
<keyword evidence="1" id="KW-0812">Transmembrane</keyword>
<keyword evidence="3" id="KW-1185">Reference proteome</keyword>
<evidence type="ECO:0000313" key="2">
    <source>
        <dbReference type="EMBL" id="KAG2556650.1"/>
    </source>
</evidence>
<organism evidence="2 3">
    <name type="scientific">Panicum virgatum</name>
    <name type="common">Blackwell switchgrass</name>
    <dbReference type="NCBI Taxonomy" id="38727"/>
    <lineage>
        <taxon>Eukaryota</taxon>
        <taxon>Viridiplantae</taxon>
        <taxon>Streptophyta</taxon>
        <taxon>Embryophyta</taxon>
        <taxon>Tracheophyta</taxon>
        <taxon>Spermatophyta</taxon>
        <taxon>Magnoliopsida</taxon>
        <taxon>Liliopsida</taxon>
        <taxon>Poales</taxon>
        <taxon>Poaceae</taxon>
        <taxon>PACMAD clade</taxon>
        <taxon>Panicoideae</taxon>
        <taxon>Panicodae</taxon>
        <taxon>Paniceae</taxon>
        <taxon>Panicinae</taxon>
        <taxon>Panicum</taxon>
        <taxon>Panicum sect. Hiantes</taxon>
    </lineage>
</organism>
<name>A0A8T0P4S0_PANVG</name>
<keyword evidence="1" id="KW-0472">Membrane</keyword>
<gene>
    <name evidence="2" type="ORF">PVAP13_8NG185902</name>
</gene>
<dbReference type="EMBL" id="CM029052">
    <property type="protein sequence ID" value="KAG2556651.1"/>
    <property type="molecule type" value="Genomic_DNA"/>
</dbReference>
<proteinExistence type="predicted"/>
<feature type="transmembrane region" description="Helical" evidence="1">
    <location>
        <begin position="6"/>
        <end position="24"/>
    </location>
</feature>
<evidence type="ECO:0000313" key="3">
    <source>
        <dbReference type="Proteomes" id="UP000823388"/>
    </source>
</evidence>
<protein>
    <submittedName>
        <fullName evidence="2">Uncharacterized protein</fullName>
    </submittedName>
</protein>
<evidence type="ECO:0000256" key="1">
    <source>
        <dbReference type="SAM" id="Phobius"/>
    </source>
</evidence>
<accession>A0A8T0P4S0</accession>
<dbReference type="EMBL" id="CM029052">
    <property type="protein sequence ID" value="KAG2556650.1"/>
    <property type="molecule type" value="Genomic_DNA"/>
</dbReference>
<comment type="caution">
    <text evidence="2">The sequence shown here is derived from an EMBL/GenBank/DDBJ whole genome shotgun (WGS) entry which is preliminary data.</text>
</comment>
<reference evidence="2 3" key="1">
    <citation type="submission" date="2020-05" db="EMBL/GenBank/DDBJ databases">
        <title>WGS assembly of Panicum virgatum.</title>
        <authorList>
            <person name="Lovell J.T."/>
            <person name="Jenkins J."/>
            <person name="Shu S."/>
            <person name="Juenger T.E."/>
            <person name="Schmutz J."/>
        </authorList>
    </citation>
    <scope>NUCLEOTIDE SEQUENCE</scope>
    <source>
        <strain evidence="2">AP13</strain>
        <strain evidence="3">cv. AP13</strain>
    </source>
</reference>
<sequence>MVALNQGILKFLLFLIPLFPLLTSDNRRRSMVARRPLLPLLNPPAFIMVSMGGCHDGPSTAPDSLRRRSGSHFSCPDGTILASPKSATSSGAALRLAGNASFPGSRDTPNWSAHGRSVVKLLCLVDGRH</sequence>
<dbReference type="Proteomes" id="UP000823388">
    <property type="component" value="Chromosome 8N"/>
</dbReference>